<protein>
    <submittedName>
        <fullName evidence="1">Uncharacterized protein</fullName>
    </submittedName>
</protein>
<accession>A0A1R2C6Y6</accession>
<evidence type="ECO:0000313" key="1">
    <source>
        <dbReference type="EMBL" id="OMJ84784.1"/>
    </source>
</evidence>
<reference evidence="1 2" key="1">
    <citation type="submission" date="2016-11" db="EMBL/GenBank/DDBJ databases">
        <title>The macronuclear genome of Stentor coeruleus: a giant cell with tiny introns.</title>
        <authorList>
            <person name="Slabodnick M."/>
            <person name="Ruby J.G."/>
            <person name="Reiff S.B."/>
            <person name="Swart E.C."/>
            <person name="Gosai S."/>
            <person name="Prabakaran S."/>
            <person name="Witkowska E."/>
            <person name="Larue G.E."/>
            <person name="Fisher S."/>
            <person name="Freeman R.M."/>
            <person name="Gunawardena J."/>
            <person name="Chu W."/>
            <person name="Stover N.A."/>
            <person name="Gregory B.D."/>
            <person name="Nowacki M."/>
            <person name="Derisi J."/>
            <person name="Roy S.W."/>
            <person name="Marshall W.F."/>
            <person name="Sood P."/>
        </authorList>
    </citation>
    <scope>NUCLEOTIDE SEQUENCE [LARGE SCALE GENOMIC DNA]</scope>
    <source>
        <strain evidence="1">WM001</strain>
    </source>
</reference>
<name>A0A1R2C6Y6_9CILI</name>
<dbReference type="EMBL" id="MPUH01000258">
    <property type="protein sequence ID" value="OMJ84784.1"/>
    <property type="molecule type" value="Genomic_DNA"/>
</dbReference>
<organism evidence="1 2">
    <name type="scientific">Stentor coeruleus</name>
    <dbReference type="NCBI Taxonomy" id="5963"/>
    <lineage>
        <taxon>Eukaryota</taxon>
        <taxon>Sar</taxon>
        <taxon>Alveolata</taxon>
        <taxon>Ciliophora</taxon>
        <taxon>Postciliodesmatophora</taxon>
        <taxon>Heterotrichea</taxon>
        <taxon>Heterotrichida</taxon>
        <taxon>Stentoridae</taxon>
        <taxon>Stentor</taxon>
    </lineage>
</organism>
<dbReference type="Proteomes" id="UP000187209">
    <property type="component" value="Unassembled WGS sequence"/>
</dbReference>
<sequence length="154" mass="17632">MSTSCANLRQEAAVSKYTIKVLSTESDNIMKIESLPKQLSEDSLPVDFELSMGLAREKFNKKIRLHELYSQTEGSCNSHSLLDKNCEIKSRHLNLSPTIKRYFALKDNLKSSTENDIRFIKPIKIIKKVQLKNMSTTTKNHKESKKNSCSCLMF</sequence>
<dbReference type="AlphaFoldDB" id="A0A1R2C6Y6"/>
<comment type="caution">
    <text evidence="1">The sequence shown here is derived from an EMBL/GenBank/DDBJ whole genome shotgun (WGS) entry which is preliminary data.</text>
</comment>
<gene>
    <name evidence="1" type="ORF">SteCoe_14039</name>
</gene>
<proteinExistence type="predicted"/>
<evidence type="ECO:0000313" key="2">
    <source>
        <dbReference type="Proteomes" id="UP000187209"/>
    </source>
</evidence>
<keyword evidence="2" id="KW-1185">Reference proteome</keyword>